<protein>
    <submittedName>
        <fullName evidence="1">Uncharacterized protein</fullName>
    </submittedName>
</protein>
<dbReference type="AlphaFoldDB" id="A0A699Z526"/>
<sequence>MPPQHGVAAIQSASSDLQRKPLESLLAYCHMCPRTDHSGDMGLLGTMCSLPPNTPFGSALGRDRSYDLLRN</sequence>
<name>A0A699Z526_HAELA</name>
<gene>
    <name evidence="1" type="ORF">HaLaN_14343</name>
</gene>
<dbReference type="EMBL" id="BLLF01001183">
    <property type="protein sequence ID" value="GFH17663.1"/>
    <property type="molecule type" value="Genomic_DNA"/>
</dbReference>
<evidence type="ECO:0000313" key="1">
    <source>
        <dbReference type="EMBL" id="GFH17663.1"/>
    </source>
</evidence>
<keyword evidence="2" id="KW-1185">Reference proteome</keyword>
<comment type="caution">
    <text evidence="1">The sequence shown here is derived from an EMBL/GenBank/DDBJ whole genome shotgun (WGS) entry which is preliminary data.</text>
</comment>
<proteinExistence type="predicted"/>
<organism evidence="1 2">
    <name type="scientific">Haematococcus lacustris</name>
    <name type="common">Green alga</name>
    <name type="synonym">Haematococcus pluvialis</name>
    <dbReference type="NCBI Taxonomy" id="44745"/>
    <lineage>
        <taxon>Eukaryota</taxon>
        <taxon>Viridiplantae</taxon>
        <taxon>Chlorophyta</taxon>
        <taxon>core chlorophytes</taxon>
        <taxon>Chlorophyceae</taxon>
        <taxon>CS clade</taxon>
        <taxon>Chlamydomonadales</taxon>
        <taxon>Haematococcaceae</taxon>
        <taxon>Haematococcus</taxon>
    </lineage>
</organism>
<accession>A0A699Z526</accession>
<dbReference type="Proteomes" id="UP000485058">
    <property type="component" value="Unassembled WGS sequence"/>
</dbReference>
<evidence type="ECO:0000313" key="2">
    <source>
        <dbReference type="Proteomes" id="UP000485058"/>
    </source>
</evidence>
<reference evidence="1 2" key="1">
    <citation type="submission" date="2020-02" db="EMBL/GenBank/DDBJ databases">
        <title>Draft genome sequence of Haematococcus lacustris strain NIES-144.</title>
        <authorList>
            <person name="Morimoto D."/>
            <person name="Nakagawa S."/>
            <person name="Yoshida T."/>
            <person name="Sawayama S."/>
        </authorList>
    </citation>
    <scope>NUCLEOTIDE SEQUENCE [LARGE SCALE GENOMIC DNA]</scope>
    <source>
        <strain evidence="1 2">NIES-144</strain>
    </source>
</reference>